<sequence length="423" mass="47330">MEGVVLVEMSSGALHYTRSFSEAFDARHPKTERLNLSALIFALQNFADSSTRSVGTTESATGGAEIVMFATPLENMVLAATPSKKLLVVLFTESDFDANVAKWLVRRVAYNYENGESVEMQLMATLNQVPRRFRLAFSLAIDEAIEHQLVSLCEDIFLSRQKDLENVEGAPEDIFFFFHYAARLDDSDSNVNCDDEVEKRNSGTKVANMDDREEECRKAIRSVNPSLSDISRGSTQTLSIRNIMASTRAVISAPIKRGNSKKKKPKKKTRWGAKNAVMNHSEPHEFQRLLEVCWKRGEVGLMEPHRTGVAYSLAEVLLPFVELSAISLFAPGLATFARSEEIQERSSKLDQLVWKNISRNATTKEKSQQETSILAWRRGPCCVFYPITAISANPENKSRVRLAVAALFDVLEPMLRAKSKLLG</sequence>
<dbReference type="EMBL" id="QXFT01000283">
    <property type="protein sequence ID" value="KAE9348513.1"/>
    <property type="molecule type" value="Genomic_DNA"/>
</dbReference>
<accession>A0A6A4FQ20</accession>
<protein>
    <submittedName>
        <fullName evidence="1">Uncharacterized protein</fullName>
    </submittedName>
</protein>
<name>A0A6A4FQ20_9STRA</name>
<dbReference type="Proteomes" id="UP000434957">
    <property type="component" value="Unassembled WGS sequence"/>
</dbReference>
<dbReference type="AlphaFoldDB" id="A0A6A4FQ20"/>
<keyword evidence="2" id="KW-1185">Reference proteome</keyword>
<evidence type="ECO:0000313" key="2">
    <source>
        <dbReference type="Proteomes" id="UP000434957"/>
    </source>
</evidence>
<evidence type="ECO:0000313" key="1">
    <source>
        <dbReference type="EMBL" id="KAE9348513.1"/>
    </source>
</evidence>
<proteinExistence type="predicted"/>
<reference evidence="1 2" key="1">
    <citation type="submission" date="2018-08" db="EMBL/GenBank/DDBJ databases">
        <title>Genomic investigation of the strawberry pathogen Phytophthora fragariae indicates pathogenicity is determined by transcriptional variation in three key races.</title>
        <authorList>
            <person name="Adams T.M."/>
            <person name="Armitage A.D."/>
            <person name="Sobczyk M.K."/>
            <person name="Bates H.J."/>
            <person name="Dunwell J.M."/>
            <person name="Nellist C.F."/>
            <person name="Harrison R.J."/>
        </authorList>
    </citation>
    <scope>NUCLEOTIDE SEQUENCE [LARGE SCALE GENOMIC DNA]</scope>
    <source>
        <strain evidence="1 2">SCRP333</strain>
    </source>
</reference>
<organism evidence="1 2">
    <name type="scientific">Phytophthora rubi</name>
    <dbReference type="NCBI Taxonomy" id="129364"/>
    <lineage>
        <taxon>Eukaryota</taxon>
        <taxon>Sar</taxon>
        <taxon>Stramenopiles</taxon>
        <taxon>Oomycota</taxon>
        <taxon>Peronosporomycetes</taxon>
        <taxon>Peronosporales</taxon>
        <taxon>Peronosporaceae</taxon>
        <taxon>Phytophthora</taxon>
    </lineage>
</organism>
<comment type="caution">
    <text evidence="1">The sequence shown here is derived from an EMBL/GenBank/DDBJ whole genome shotgun (WGS) entry which is preliminary data.</text>
</comment>
<gene>
    <name evidence="1" type="ORF">PR003_g6387</name>
</gene>